<dbReference type="AlphaFoldDB" id="A0A9D4NQ68"/>
<keyword evidence="4" id="KW-1185">Reference proteome</keyword>
<evidence type="ECO:0000313" key="4">
    <source>
        <dbReference type="Proteomes" id="UP000828390"/>
    </source>
</evidence>
<dbReference type="InterPro" id="IPR006342">
    <property type="entry name" value="FkbM_mtfrase"/>
</dbReference>
<reference evidence="3" key="2">
    <citation type="submission" date="2020-11" db="EMBL/GenBank/DDBJ databases">
        <authorList>
            <person name="McCartney M.A."/>
            <person name="Auch B."/>
            <person name="Kono T."/>
            <person name="Mallez S."/>
            <person name="Becker A."/>
            <person name="Gohl D.M."/>
            <person name="Silverstein K.A.T."/>
            <person name="Koren S."/>
            <person name="Bechman K.B."/>
            <person name="Herman A."/>
            <person name="Abrahante J.E."/>
            <person name="Garbe J."/>
        </authorList>
    </citation>
    <scope>NUCLEOTIDE SEQUENCE</scope>
    <source>
        <strain evidence="3">Duluth1</strain>
        <tissue evidence="3">Whole animal</tissue>
    </source>
</reference>
<evidence type="ECO:0000256" key="1">
    <source>
        <dbReference type="SAM" id="MobiDB-lite"/>
    </source>
</evidence>
<dbReference type="Gene3D" id="3.40.50.150">
    <property type="entry name" value="Vaccinia Virus protein VP39"/>
    <property type="match status" value="1"/>
</dbReference>
<dbReference type="Proteomes" id="UP000828390">
    <property type="component" value="Unassembled WGS sequence"/>
</dbReference>
<sequence>MIETDTNQIHYSDSRNDSDHDNSTKKCRFVFLDLGSNKGVQVRKVYEPWLYPKAPFLKYFDEYFGPVSRTYRRQDVCSFGFEANPRHMTRLKQIEKSYINKGLSVSFENYAVSNRTGDTVTVYSETNFDLDWGAGILDTFINNKKNMTKYDVPTIDLAEFIRTSIQPLRPEKVLMKMDIEGSEFIVLPHLNKNGLLCYNIITAMTIELHDPAKTSFASSLTIPSFKGLLESQACKPTLIMDLDDETYNNDVDIQPNW</sequence>
<name>A0A9D4NQ68_DREPO</name>
<protein>
    <recommendedName>
        <fullName evidence="2">Methyltransferase FkbM domain-containing protein</fullName>
    </recommendedName>
</protein>
<dbReference type="InterPro" id="IPR029063">
    <property type="entry name" value="SAM-dependent_MTases_sf"/>
</dbReference>
<accession>A0A9D4NQ68</accession>
<dbReference type="EMBL" id="JAIWYP010000001">
    <property type="protein sequence ID" value="KAH3898144.1"/>
    <property type="molecule type" value="Genomic_DNA"/>
</dbReference>
<dbReference type="Pfam" id="PF05050">
    <property type="entry name" value="Methyltransf_21"/>
    <property type="match status" value="1"/>
</dbReference>
<gene>
    <name evidence="3" type="ORF">DPMN_022363</name>
</gene>
<dbReference type="SUPFAM" id="SSF53335">
    <property type="entry name" value="S-adenosyl-L-methionine-dependent methyltransferases"/>
    <property type="match status" value="1"/>
</dbReference>
<feature type="compositionally biased region" description="Basic and acidic residues" evidence="1">
    <location>
        <begin position="12"/>
        <end position="22"/>
    </location>
</feature>
<reference evidence="3" key="1">
    <citation type="journal article" date="2019" name="bioRxiv">
        <title>The Genome of the Zebra Mussel, Dreissena polymorpha: A Resource for Invasive Species Research.</title>
        <authorList>
            <person name="McCartney M.A."/>
            <person name="Auch B."/>
            <person name="Kono T."/>
            <person name="Mallez S."/>
            <person name="Zhang Y."/>
            <person name="Obille A."/>
            <person name="Becker A."/>
            <person name="Abrahante J.E."/>
            <person name="Garbe J."/>
            <person name="Badalamenti J.P."/>
            <person name="Herman A."/>
            <person name="Mangelson H."/>
            <person name="Liachko I."/>
            <person name="Sullivan S."/>
            <person name="Sone E.D."/>
            <person name="Koren S."/>
            <person name="Silverstein K.A.T."/>
            <person name="Beckman K.B."/>
            <person name="Gohl D.M."/>
        </authorList>
    </citation>
    <scope>NUCLEOTIDE SEQUENCE</scope>
    <source>
        <strain evidence="3">Duluth1</strain>
        <tissue evidence="3">Whole animal</tissue>
    </source>
</reference>
<feature type="domain" description="Methyltransferase FkbM" evidence="2">
    <location>
        <begin position="66"/>
        <end position="214"/>
    </location>
</feature>
<organism evidence="3 4">
    <name type="scientific">Dreissena polymorpha</name>
    <name type="common">Zebra mussel</name>
    <name type="synonym">Mytilus polymorpha</name>
    <dbReference type="NCBI Taxonomy" id="45954"/>
    <lineage>
        <taxon>Eukaryota</taxon>
        <taxon>Metazoa</taxon>
        <taxon>Spiralia</taxon>
        <taxon>Lophotrochozoa</taxon>
        <taxon>Mollusca</taxon>
        <taxon>Bivalvia</taxon>
        <taxon>Autobranchia</taxon>
        <taxon>Heteroconchia</taxon>
        <taxon>Euheterodonta</taxon>
        <taxon>Imparidentia</taxon>
        <taxon>Neoheterodontei</taxon>
        <taxon>Myida</taxon>
        <taxon>Dreissenoidea</taxon>
        <taxon>Dreissenidae</taxon>
        <taxon>Dreissena</taxon>
    </lineage>
</organism>
<proteinExistence type="predicted"/>
<comment type="caution">
    <text evidence="3">The sequence shown here is derived from an EMBL/GenBank/DDBJ whole genome shotgun (WGS) entry which is preliminary data.</text>
</comment>
<feature type="region of interest" description="Disordered" evidence="1">
    <location>
        <begin position="1"/>
        <end position="22"/>
    </location>
</feature>
<feature type="compositionally biased region" description="Polar residues" evidence="1">
    <location>
        <begin position="1"/>
        <end position="11"/>
    </location>
</feature>
<evidence type="ECO:0000259" key="2">
    <source>
        <dbReference type="Pfam" id="PF05050"/>
    </source>
</evidence>
<evidence type="ECO:0000313" key="3">
    <source>
        <dbReference type="EMBL" id="KAH3898144.1"/>
    </source>
</evidence>